<dbReference type="PROSITE" id="PS51819">
    <property type="entry name" value="VOC"/>
    <property type="match status" value="1"/>
</dbReference>
<dbReference type="InterPro" id="IPR026275">
    <property type="entry name" value="Glyoxalase/dOase/EhpR"/>
</dbReference>
<reference evidence="2 3" key="1">
    <citation type="submission" date="2018-10" db="EMBL/GenBank/DDBJ databases">
        <title>Robbsia sp. DHC34, isolated from soil.</title>
        <authorList>
            <person name="Gao Z.-H."/>
            <person name="Qiu L.-H."/>
        </authorList>
    </citation>
    <scope>NUCLEOTIDE SEQUENCE [LARGE SCALE GENOMIC DNA]</scope>
    <source>
        <strain evidence="2 3">DHC34</strain>
    </source>
</reference>
<dbReference type="InterPro" id="IPR004360">
    <property type="entry name" value="Glyas_Fos-R_dOase_dom"/>
</dbReference>
<dbReference type="Proteomes" id="UP000270342">
    <property type="component" value="Unassembled WGS sequence"/>
</dbReference>
<feature type="domain" description="VOC" evidence="1">
    <location>
        <begin position="3"/>
        <end position="120"/>
    </location>
</feature>
<organism evidence="2 3">
    <name type="scientific">Pararobbsia silviterrae</name>
    <dbReference type="NCBI Taxonomy" id="1792498"/>
    <lineage>
        <taxon>Bacteria</taxon>
        <taxon>Pseudomonadati</taxon>
        <taxon>Pseudomonadota</taxon>
        <taxon>Betaproteobacteria</taxon>
        <taxon>Burkholderiales</taxon>
        <taxon>Burkholderiaceae</taxon>
        <taxon>Pararobbsia</taxon>
    </lineage>
</organism>
<dbReference type="Gene3D" id="3.30.720.120">
    <property type="match status" value="1"/>
</dbReference>
<name>A0A494Y6Y4_9BURK</name>
<proteinExistence type="predicted"/>
<dbReference type="AlphaFoldDB" id="A0A494Y6Y4"/>
<dbReference type="Pfam" id="PF00903">
    <property type="entry name" value="Glyoxalase"/>
    <property type="match status" value="1"/>
</dbReference>
<comment type="caution">
    <text evidence="2">The sequence shown here is derived from an EMBL/GenBank/DDBJ whole genome shotgun (WGS) entry which is preliminary data.</text>
</comment>
<dbReference type="PIRSF" id="PIRSF039020">
    <property type="entry name" value="EhpR"/>
    <property type="match status" value="1"/>
</dbReference>
<sequence length="137" mass="14640">MSDPTLIILYVDSPAASARFYGDLLAKTPVESSPTFVAFRLDSGVMLGLWSKHTVEPAAQAAGGGAEIAFEVPGYGAVDTVFDDWSRRGLAILQRPTDMDFGRTFVALDPDGHRLRAFAMAPEAQAALAQAEVPQAR</sequence>
<protein>
    <recommendedName>
        <fullName evidence="1">VOC domain-containing protein</fullName>
    </recommendedName>
</protein>
<dbReference type="InterPro" id="IPR037523">
    <property type="entry name" value="VOC_core"/>
</dbReference>
<evidence type="ECO:0000313" key="3">
    <source>
        <dbReference type="Proteomes" id="UP000270342"/>
    </source>
</evidence>
<evidence type="ECO:0000313" key="2">
    <source>
        <dbReference type="EMBL" id="RKP55690.1"/>
    </source>
</evidence>
<gene>
    <name evidence="2" type="ORF">D7S86_10700</name>
</gene>
<dbReference type="SUPFAM" id="SSF54593">
    <property type="entry name" value="Glyoxalase/Bleomycin resistance protein/Dihydroxybiphenyl dioxygenase"/>
    <property type="match status" value="1"/>
</dbReference>
<dbReference type="RefSeq" id="WP_121086235.1">
    <property type="nucleotide sequence ID" value="NZ_RBZU01000004.1"/>
</dbReference>
<dbReference type="InterPro" id="IPR029068">
    <property type="entry name" value="Glyas_Bleomycin-R_OHBP_Dase"/>
</dbReference>
<evidence type="ECO:0000259" key="1">
    <source>
        <dbReference type="PROSITE" id="PS51819"/>
    </source>
</evidence>
<dbReference type="EMBL" id="RBZU01000004">
    <property type="protein sequence ID" value="RKP55690.1"/>
    <property type="molecule type" value="Genomic_DNA"/>
</dbReference>
<dbReference type="Gene3D" id="3.30.720.110">
    <property type="match status" value="1"/>
</dbReference>
<keyword evidence="3" id="KW-1185">Reference proteome</keyword>
<accession>A0A494Y6Y4</accession>
<dbReference type="OrthoDB" id="9806945at2"/>